<dbReference type="AlphaFoldDB" id="A0A1I6V160"/>
<proteinExistence type="predicted"/>
<evidence type="ECO:0000313" key="1">
    <source>
        <dbReference type="EMBL" id="SFT07440.1"/>
    </source>
</evidence>
<sequence>MYVHLFWSCSALSELMQSKRYPCIICQSEKHLLYTVSMDAVCHRAARQMSGGDTANRLGVARVGG</sequence>
<protein>
    <submittedName>
        <fullName evidence="1">Uncharacterized protein</fullName>
    </submittedName>
</protein>
<dbReference type="Proteomes" id="UP000199199">
    <property type="component" value="Unassembled WGS sequence"/>
</dbReference>
<reference evidence="2" key="1">
    <citation type="submission" date="2016-10" db="EMBL/GenBank/DDBJ databases">
        <authorList>
            <person name="Varghese N."/>
            <person name="Submissions S."/>
        </authorList>
    </citation>
    <scope>NUCLEOTIDE SEQUENCE [LARGE SCALE GENOMIC DNA]</scope>
    <source>
        <strain evidence="2">DSM 22427</strain>
    </source>
</reference>
<gene>
    <name evidence="1" type="ORF">SAMN04488556_4243</name>
</gene>
<name>A0A1I6V160_9EURY</name>
<keyword evidence="2" id="KW-1185">Reference proteome</keyword>
<dbReference type="EMBL" id="FOZS01000009">
    <property type="protein sequence ID" value="SFT07440.1"/>
    <property type="molecule type" value="Genomic_DNA"/>
</dbReference>
<accession>A0A1I6V160</accession>
<evidence type="ECO:0000313" key="2">
    <source>
        <dbReference type="Proteomes" id="UP000199199"/>
    </source>
</evidence>
<organism evidence="1 2">
    <name type="scientific">Halostagnicola kamekurae</name>
    <dbReference type="NCBI Taxonomy" id="619731"/>
    <lineage>
        <taxon>Archaea</taxon>
        <taxon>Methanobacteriati</taxon>
        <taxon>Methanobacteriota</taxon>
        <taxon>Stenosarchaea group</taxon>
        <taxon>Halobacteria</taxon>
        <taxon>Halobacteriales</taxon>
        <taxon>Natrialbaceae</taxon>
        <taxon>Halostagnicola</taxon>
    </lineage>
</organism>